<gene>
    <name evidence="3" type="ORF">KPH14_009319</name>
</gene>
<dbReference type="GO" id="GO:0005829">
    <property type="term" value="C:cytosol"/>
    <property type="evidence" value="ECO:0007669"/>
    <property type="project" value="TreeGrafter"/>
</dbReference>
<feature type="domain" description="Glycolipid transfer protein" evidence="2">
    <location>
        <begin position="29"/>
        <end position="170"/>
    </location>
</feature>
<sequence length="214" mass="24985">MALSSDESVQKISSISKLHFPDIVDDKICTEEFLHASRDIIRIVEKFGKLFAPVIYDMNGNIEKLNNKYFLDKEKHNTLQDMILLEKEKGDTIIATDALMWLRRGLYMILLFFEKIVEDHNAGKATEDLVAFLKEAYKLSLEPYHGWMVQQLFGLLSRMVPSRTQLLQTITDGENVKDEILLRDMDTYLKTLRVNIEALQIFYEKYELENNDKV</sequence>
<name>A0AAD9RP58_9HYME</name>
<keyword evidence="1" id="KW-0813">Transport</keyword>
<dbReference type="PANTHER" id="PTHR10219">
    <property type="entry name" value="GLYCOLIPID TRANSFER PROTEIN-RELATED"/>
    <property type="match status" value="1"/>
</dbReference>
<evidence type="ECO:0000256" key="1">
    <source>
        <dbReference type="ARBA" id="ARBA00022448"/>
    </source>
</evidence>
<dbReference type="Proteomes" id="UP001258017">
    <property type="component" value="Unassembled WGS sequence"/>
</dbReference>
<dbReference type="EMBL" id="JAIFRP010000030">
    <property type="protein sequence ID" value="KAK2583317.1"/>
    <property type="molecule type" value="Genomic_DNA"/>
</dbReference>
<dbReference type="GO" id="GO:1902387">
    <property type="term" value="F:ceramide 1-phosphate binding"/>
    <property type="evidence" value="ECO:0007669"/>
    <property type="project" value="TreeGrafter"/>
</dbReference>
<reference evidence="3" key="1">
    <citation type="submission" date="2021-08" db="EMBL/GenBank/DDBJ databases">
        <authorList>
            <person name="Misof B."/>
            <person name="Oliver O."/>
            <person name="Podsiadlowski L."/>
            <person name="Donath A."/>
            <person name="Peters R."/>
            <person name="Mayer C."/>
            <person name="Rust J."/>
            <person name="Gunkel S."/>
            <person name="Lesny P."/>
            <person name="Martin S."/>
            <person name="Oeyen J.P."/>
            <person name="Petersen M."/>
            <person name="Panagiotis P."/>
            <person name="Wilbrandt J."/>
            <person name="Tanja T."/>
        </authorList>
    </citation>
    <scope>NUCLEOTIDE SEQUENCE</scope>
    <source>
        <strain evidence="3">GBR_01_08_01A</strain>
        <tissue evidence="3">Thorax + abdomen</tissue>
    </source>
</reference>
<evidence type="ECO:0000313" key="3">
    <source>
        <dbReference type="EMBL" id="KAK2583317.1"/>
    </source>
</evidence>
<keyword evidence="4" id="KW-1185">Reference proteome</keyword>
<dbReference type="GO" id="GO:1902388">
    <property type="term" value="F:ceramide 1-phosphate transfer activity"/>
    <property type="evidence" value="ECO:0007669"/>
    <property type="project" value="TreeGrafter"/>
</dbReference>
<evidence type="ECO:0000313" key="4">
    <source>
        <dbReference type="Proteomes" id="UP001258017"/>
    </source>
</evidence>
<dbReference type="SUPFAM" id="SSF110004">
    <property type="entry name" value="Glycolipid transfer protein, GLTP"/>
    <property type="match status" value="1"/>
</dbReference>
<dbReference type="GO" id="GO:0016020">
    <property type="term" value="C:membrane"/>
    <property type="evidence" value="ECO:0007669"/>
    <property type="project" value="TreeGrafter"/>
</dbReference>
<reference evidence="3" key="2">
    <citation type="journal article" date="2023" name="Commun. Biol.">
        <title>Intrasexual cuticular hydrocarbon dimorphism in a wasp sheds light on hydrocarbon biosynthesis genes in Hymenoptera.</title>
        <authorList>
            <person name="Moris V.C."/>
            <person name="Podsiadlowski L."/>
            <person name="Martin S."/>
            <person name="Oeyen J.P."/>
            <person name="Donath A."/>
            <person name="Petersen M."/>
            <person name="Wilbrandt J."/>
            <person name="Misof B."/>
            <person name="Liedtke D."/>
            <person name="Thamm M."/>
            <person name="Scheiner R."/>
            <person name="Schmitt T."/>
            <person name="Niehuis O."/>
        </authorList>
    </citation>
    <scope>NUCLEOTIDE SEQUENCE</scope>
    <source>
        <strain evidence="3">GBR_01_08_01A</strain>
    </source>
</reference>
<dbReference type="AlphaFoldDB" id="A0AAD9RP58"/>
<dbReference type="InterPro" id="IPR014830">
    <property type="entry name" value="Glycolipid_transfer_prot_dom"/>
</dbReference>
<proteinExistence type="predicted"/>
<comment type="caution">
    <text evidence="3">The sequence shown here is derived from an EMBL/GenBank/DDBJ whole genome shotgun (WGS) entry which is preliminary data.</text>
</comment>
<organism evidence="3 4">
    <name type="scientific">Odynerus spinipes</name>
    <dbReference type="NCBI Taxonomy" id="1348599"/>
    <lineage>
        <taxon>Eukaryota</taxon>
        <taxon>Metazoa</taxon>
        <taxon>Ecdysozoa</taxon>
        <taxon>Arthropoda</taxon>
        <taxon>Hexapoda</taxon>
        <taxon>Insecta</taxon>
        <taxon>Pterygota</taxon>
        <taxon>Neoptera</taxon>
        <taxon>Endopterygota</taxon>
        <taxon>Hymenoptera</taxon>
        <taxon>Apocrita</taxon>
        <taxon>Aculeata</taxon>
        <taxon>Vespoidea</taxon>
        <taxon>Vespidae</taxon>
        <taxon>Eumeninae</taxon>
        <taxon>Odynerus</taxon>
    </lineage>
</organism>
<dbReference type="InterPro" id="IPR036497">
    <property type="entry name" value="GLTP_sf"/>
</dbReference>
<dbReference type="PANTHER" id="PTHR10219:SF25">
    <property type="entry name" value="PLECKSTRIN HOMOLOGY DOMAIN-CONTAINING FAMILY A MEMBER 8"/>
    <property type="match status" value="1"/>
</dbReference>
<protein>
    <recommendedName>
        <fullName evidence="2">Glycolipid transfer protein domain-containing protein</fullName>
    </recommendedName>
</protein>
<dbReference type="FunFam" id="1.10.3520.10:FF:000001">
    <property type="entry name" value="Pleckstrin domain-containing family A member 8"/>
    <property type="match status" value="1"/>
</dbReference>
<dbReference type="Gene3D" id="1.10.3520.10">
    <property type="entry name" value="Glycolipid transfer protein"/>
    <property type="match status" value="1"/>
</dbReference>
<evidence type="ECO:0000259" key="2">
    <source>
        <dbReference type="Pfam" id="PF08718"/>
    </source>
</evidence>
<accession>A0AAD9RP58</accession>
<dbReference type="Pfam" id="PF08718">
    <property type="entry name" value="GLTP"/>
    <property type="match status" value="1"/>
</dbReference>